<dbReference type="AlphaFoldDB" id="A0A9N8VXI0"/>
<dbReference type="PROSITE" id="PS51180">
    <property type="entry name" value="BRO1"/>
    <property type="match status" value="1"/>
</dbReference>
<dbReference type="SMART" id="SM01041">
    <property type="entry name" value="BRO1"/>
    <property type="match status" value="1"/>
</dbReference>
<sequence length="830" mass="93900">MGLPNIVFIDFKRTERIGLTRTLRDYIQFSYAEHPDAYTDDFRVLDELRSDCLNLEVHYNALNRLLKYYGQLVFIGSKFPIDVGIEFPWSLAFSEDKKLIAHRNFCYEKACVLFNIAAMYSQLGVSENRFSAAGVKKASQHFQCAAGCFSYLNDVVVPEMRSPPPLDMTTPVLNCLVNLMLAQAQECFWQKAVNDKLKDGTIAKLAGQVADFYEAAHELSTTDPEIGKLMGLELITHLQVKSWHFFAGSEFRKSSENISQNKYGDEIARLKVAEGLIKRALIQQKYLRDSVINDLKSLEKPINDNLIRAEKDNDIIYLHSIPSASSLPPIGRAKMVSATLPPEIKDPISMMNERSILGEPLFVKLVPFAVHQAISVYSDRKDTLVRDEIVGKLHELTSICKSMLQSLKLPGSLEILEQPVGLPSSLIQKSNEVRSSGGLEFLKERLYNVQELESKDTAILEEARLYQEMADDEEKRELYPEQWKLPPSESVNQELVSQGVKHRDALNLARNGDSAIKKKLDDWSTIIDLLGTSHQELVRAVPSSQGQAEDPSASELRNLYNEALRLMNVRKERIQEAQKFGHSDDIGKYNQYNDGIEAAKITSKGIGVKIESAHFEDFFTQRLARYDPFLQMVTQETESQEKLINAIIELNQLLLESRQRSDANTGRVKALQNLEAGYDKYKELLKNLREGEQFYRTFEIPLTEWKNACQKFVETRQHYADNHLEHLANSFSSMSISNQQQPQPSAPPASEMPTPSNPVTARGVWTSGSPVKFMSSQLNQRPPSQPSSPSPWTRGMPVSFKSSSTDQRPPNSPTPKGWHKGRIQFDDRGS</sequence>
<dbReference type="GO" id="GO:0005768">
    <property type="term" value="C:endosome"/>
    <property type="evidence" value="ECO:0007669"/>
    <property type="project" value="TreeGrafter"/>
</dbReference>
<dbReference type="InterPro" id="IPR025304">
    <property type="entry name" value="ALIX_V_dom"/>
</dbReference>
<reference evidence="4" key="1">
    <citation type="submission" date="2021-06" db="EMBL/GenBank/DDBJ databases">
        <authorList>
            <person name="Kallberg Y."/>
            <person name="Tangrot J."/>
            <person name="Rosling A."/>
        </authorList>
    </citation>
    <scope>NUCLEOTIDE SEQUENCE</scope>
    <source>
        <strain evidence="4">MT106</strain>
    </source>
</reference>
<keyword evidence="5" id="KW-1185">Reference proteome</keyword>
<feature type="region of interest" description="Disordered" evidence="2">
    <location>
        <begin position="734"/>
        <end position="830"/>
    </location>
</feature>
<organism evidence="4 5">
    <name type="scientific">Ambispora gerdemannii</name>
    <dbReference type="NCBI Taxonomy" id="144530"/>
    <lineage>
        <taxon>Eukaryota</taxon>
        <taxon>Fungi</taxon>
        <taxon>Fungi incertae sedis</taxon>
        <taxon>Mucoromycota</taxon>
        <taxon>Glomeromycotina</taxon>
        <taxon>Glomeromycetes</taxon>
        <taxon>Archaeosporales</taxon>
        <taxon>Ambisporaceae</taxon>
        <taxon>Ambispora</taxon>
    </lineage>
</organism>
<dbReference type="InterPro" id="IPR038499">
    <property type="entry name" value="BRO1_sf"/>
</dbReference>
<dbReference type="InterPro" id="IPR004328">
    <property type="entry name" value="BRO1_dom"/>
</dbReference>
<evidence type="ECO:0000313" key="5">
    <source>
        <dbReference type="Proteomes" id="UP000789831"/>
    </source>
</evidence>
<gene>
    <name evidence="4" type="ORF">AGERDE_LOCUS2422</name>
</gene>
<dbReference type="OrthoDB" id="64867at2759"/>
<dbReference type="Proteomes" id="UP000789831">
    <property type="component" value="Unassembled WGS sequence"/>
</dbReference>
<dbReference type="Pfam" id="PF03097">
    <property type="entry name" value="BRO1"/>
    <property type="match status" value="1"/>
</dbReference>
<evidence type="ECO:0000313" key="4">
    <source>
        <dbReference type="EMBL" id="CAG8464458.1"/>
    </source>
</evidence>
<proteinExistence type="inferred from homology"/>
<feature type="compositionally biased region" description="Polar residues" evidence="2">
    <location>
        <begin position="800"/>
        <end position="809"/>
    </location>
</feature>
<feature type="compositionally biased region" description="Low complexity" evidence="2">
    <location>
        <begin position="734"/>
        <end position="743"/>
    </location>
</feature>
<dbReference type="EMBL" id="CAJVPL010000201">
    <property type="protein sequence ID" value="CAG8464458.1"/>
    <property type="molecule type" value="Genomic_DNA"/>
</dbReference>
<comment type="similarity">
    <text evidence="1">Belongs to the palA/RIM20 family.</text>
</comment>
<name>A0A9N8VXI0_9GLOM</name>
<dbReference type="Gene3D" id="1.25.40.280">
    <property type="entry name" value="alix/aip1 like domains"/>
    <property type="match status" value="1"/>
</dbReference>
<dbReference type="CDD" id="cd09241">
    <property type="entry name" value="BRO1_ScRim20-like"/>
    <property type="match status" value="1"/>
</dbReference>
<dbReference type="Pfam" id="PF13949">
    <property type="entry name" value="ALIX_LYPXL_bnd"/>
    <property type="match status" value="1"/>
</dbReference>
<accession>A0A9N8VXI0</accession>
<dbReference type="Gene3D" id="1.20.120.560">
    <property type="entry name" value="alix/aip1 in complex with the ypdl late domain"/>
    <property type="match status" value="1"/>
</dbReference>
<comment type="caution">
    <text evidence="4">The sequence shown here is derived from an EMBL/GenBank/DDBJ whole genome shotgun (WGS) entry which is preliminary data.</text>
</comment>
<evidence type="ECO:0000259" key="3">
    <source>
        <dbReference type="PROSITE" id="PS51180"/>
    </source>
</evidence>
<evidence type="ECO:0000256" key="2">
    <source>
        <dbReference type="SAM" id="MobiDB-lite"/>
    </source>
</evidence>
<evidence type="ECO:0000256" key="1">
    <source>
        <dbReference type="ARBA" id="ARBA00038154"/>
    </source>
</evidence>
<dbReference type="PANTHER" id="PTHR23030:SF39">
    <property type="entry name" value="PROGRAMMED CELL DEATH 6-INTERACTING PROTEIN"/>
    <property type="match status" value="1"/>
</dbReference>
<dbReference type="Gene3D" id="1.20.140.50">
    <property type="entry name" value="alix/aip1 like domains"/>
    <property type="match status" value="1"/>
</dbReference>
<dbReference type="PANTHER" id="PTHR23030">
    <property type="entry name" value="PCD6 INTERACTING PROTEIN-RELATED"/>
    <property type="match status" value="1"/>
</dbReference>
<protein>
    <submittedName>
        <fullName evidence="4">1329_t:CDS:1</fullName>
    </submittedName>
</protein>
<feature type="domain" description="BRO1" evidence="3">
    <location>
        <begin position="5"/>
        <end position="400"/>
    </location>
</feature>